<reference evidence="1" key="2">
    <citation type="journal article" date="2015" name="Fish Shellfish Immunol.">
        <title>Early steps in the European eel (Anguilla anguilla)-Vibrio vulnificus interaction in the gills: Role of the RtxA13 toxin.</title>
        <authorList>
            <person name="Callol A."/>
            <person name="Pajuelo D."/>
            <person name="Ebbesson L."/>
            <person name="Teles M."/>
            <person name="MacKenzie S."/>
            <person name="Amaro C."/>
        </authorList>
    </citation>
    <scope>NUCLEOTIDE SEQUENCE</scope>
</reference>
<dbReference type="AlphaFoldDB" id="A0A0E9XWB7"/>
<organism evidence="1">
    <name type="scientific">Anguilla anguilla</name>
    <name type="common">European freshwater eel</name>
    <name type="synonym">Muraena anguilla</name>
    <dbReference type="NCBI Taxonomy" id="7936"/>
    <lineage>
        <taxon>Eukaryota</taxon>
        <taxon>Metazoa</taxon>
        <taxon>Chordata</taxon>
        <taxon>Craniata</taxon>
        <taxon>Vertebrata</taxon>
        <taxon>Euteleostomi</taxon>
        <taxon>Actinopterygii</taxon>
        <taxon>Neopterygii</taxon>
        <taxon>Teleostei</taxon>
        <taxon>Anguilliformes</taxon>
        <taxon>Anguillidae</taxon>
        <taxon>Anguilla</taxon>
    </lineage>
</organism>
<dbReference type="EMBL" id="GBXM01001871">
    <property type="protein sequence ID" value="JAI06707.1"/>
    <property type="molecule type" value="Transcribed_RNA"/>
</dbReference>
<proteinExistence type="predicted"/>
<protein>
    <submittedName>
        <fullName evidence="1">Uncharacterized protein</fullName>
    </submittedName>
</protein>
<name>A0A0E9XWB7_ANGAN</name>
<reference evidence="1" key="1">
    <citation type="submission" date="2014-11" db="EMBL/GenBank/DDBJ databases">
        <authorList>
            <person name="Amaro Gonzalez C."/>
        </authorList>
    </citation>
    <scope>NUCLEOTIDE SEQUENCE</scope>
</reference>
<evidence type="ECO:0000313" key="1">
    <source>
        <dbReference type="EMBL" id="JAI06707.1"/>
    </source>
</evidence>
<sequence length="56" mass="6312">MSPFFCRHVVSTCTYAVDRSIICVLNISKSTKKKLQLICALILNRPVLIRSSLSWG</sequence>
<accession>A0A0E9XWB7</accession>